<dbReference type="InterPro" id="IPR027417">
    <property type="entry name" value="P-loop_NTPase"/>
</dbReference>
<proteinExistence type="inferred from homology"/>
<gene>
    <name evidence="4" type="ORF">GCM10022240_00760</name>
</gene>
<protein>
    <recommendedName>
        <fullName evidence="3">ABC transporter domain-containing protein</fullName>
    </recommendedName>
</protein>
<dbReference type="Gene3D" id="3.40.50.300">
    <property type="entry name" value="P-loop containing nucleotide triphosphate hydrolases"/>
    <property type="match status" value="1"/>
</dbReference>
<dbReference type="SUPFAM" id="SSF52540">
    <property type="entry name" value="P-loop containing nucleoside triphosphate hydrolases"/>
    <property type="match status" value="1"/>
</dbReference>
<accession>A0ABP7FY73</accession>
<dbReference type="InterPro" id="IPR003439">
    <property type="entry name" value="ABC_transporter-like_ATP-bd"/>
</dbReference>
<feature type="domain" description="ABC transporter" evidence="3">
    <location>
        <begin position="23"/>
        <end position="98"/>
    </location>
</feature>
<evidence type="ECO:0000256" key="2">
    <source>
        <dbReference type="ARBA" id="ARBA00022448"/>
    </source>
</evidence>
<evidence type="ECO:0000256" key="1">
    <source>
        <dbReference type="ARBA" id="ARBA00005417"/>
    </source>
</evidence>
<keyword evidence="5" id="KW-1185">Reference proteome</keyword>
<name>A0ABP7FY73_9MICO</name>
<dbReference type="PANTHER" id="PTHR43335:SF4">
    <property type="entry name" value="ABC TRANSPORTER, ATP-BINDING PROTEIN"/>
    <property type="match status" value="1"/>
</dbReference>
<evidence type="ECO:0000313" key="4">
    <source>
        <dbReference type="EMBL" id="GAA3751426.1"/>
    </source>
</evidence>
<reference evidence="5" key="1">
    <citation type="journal article" date="2019" name="Int. J. Syst. Evol. Microbiol.">
        <title>The Global Catalogue of Microorganisms (GCM) 10K type strain sequencing project: providing services to taxonomists for standard genome sequencing and annotation.</title>
        <authorList>
            <consortium name="The Broad Institute Genomics Platform"/>
            <consortium name="The Broad Institute Genome Sequencing Center for Infectious Disease"/>
            <person name="Wu L."/>
            <person name="Ma J."/>
        </authorList>
    </citation>
    <scope>NUCLEOTIDE SEQUENCE [LARGE SCALE GENOMIC DNA]</scope>
    <source>
        <strain evidence="5">JCM 16950</strain>
    </source>
</reference>
<dbReference type="Pfam" id="PF00005">
    <property type="entry name" value="ABC_tran"/>
    <property type="match status" value="1"/>
</dbReference>
<evidence type="ECO:0000313" key="5">
    <source>
        <dbReference type="Proteomes" id="UP001500540"/>
    </source>
</evidence>
<evidence type="ECO:0000259" key="3">
    <source>
        <dbReference type="Pfam" id="PF00005"/>
    </source>
</evidence>
<dbReference type="Proteomes" id="UP001500540">
    <property type="component" value="Unassembled WGS sequence"/>
</dbReference>
<dbReference type="PANTHER" id="PTHR43335">
    <property type="entry name" value="ABC TRANSPORTER, ATP-BINDING PROTEIN"/>
    <property type="match status" value="1"/>
</dbReference>
<organism evidence="4 5">
    <name type="scientific">Microbacterium kribbense</name>
    <dbReference type="NCBI Taxonomy" id="433645"/>
    <lineage>
        <taxon>Bacteria</taxon>
        <taxon>Bacillati</taxon>
        <taxon>Actinomycetota</taxon>
        <taxon>Actinomycetes</taxon>
        <taxon>Micrococcales</taxon>
        <taxon>Microbacteriaceae</taxon>
        <taxon>Microbacterium</taxon>
    </lineage>
</organism>
<comment type="similarity">
    <text evidence="1">Belongs to the ABC transporter superfamily.</text>
</comment>
<keyword evidence="2" id="KW-0813">Transport</keyword>
<dbReference type="EMBL" id="BAABAF010000001">
    <property type="protein sequence ID" value="GAA3751426.1"/>
    <property type="molecule type" value="Genomic_DNA"/>
</dbReference>
<sequence length="151" mass="16853">MSPEYLPQGMAYPESFGILIDGPGYLPFATGYENLQRLARIRNTARRAETEAAMVAVGLDPTLRQRVRNYSLGMKQQLGIAQAIMEDQEVLLLDEPFNGLDRSSVAEMHALLRRQRSEGRTVLFTSHIGADVDELADTVYEVDRGGLARVR</sequence>
<comment type="caution">
    <text evidence="4">The sequence shown here is derived from an EMBL/GenBank/DDBJ whole genome shotgun (WGS) entry which is preliminary data.</text>
</comment>